<organism evidence="2 3">
    <name type="scientific">Clonostachys byssicola</name>
    <dbReference type="NCBI Taxonomy" id="160290"/>
    <lineage>
        <taxon>Eukaryota</taxon>
        <taxon>Fungi</taxon>
        <taxon>Dikarya</taxon>
        <taxon>Ascomycota</taxon>
        <taxon>Pezizomycotina</taxon>
        <taxon>Sordariomycetes</taxon>
        <taxon>Hypocreomycetidae</taxon>
        <taxon>Hypocreales</taxon>
        <taxon>Bionectriaceae</taxon>
        <taxon>Clonostachys</taxon>
    </lineage>
</organism>
<dbReference type="AlphaFoldDB" id="A0A9N9XXD6"/>
<protein>
    <submittedName>
        <fullName evidence="2">Uncharacterized protein</fullName>
    </submittedName>
</protein>
<reference evidence="2 3" key="2">
    <citation type="submission" date="2021-10" db="EMBL/GenBank/DDBJ databases">
        <authorList>
            <person name="Piombo E."/>
        </authorList>
    </citation>
    <scope>NUCLEOTIDE SEQUENCE [LARGE SCALE GENOMIC DNA]</scope>
</reference>
<comment type="caution">
    <text evidence="2">The sequence shown here is derived from an EMBL/GenBank/DDBJ whole genome shotgun (WGS) entry which is preliminary data.</text>
</comment>
<feature type="compositionally biased region" description="Basic and acidic residues" evidence="1">
    <location>
        <begin position="97"/>
        <end position="114"/>
    </location>
</feature>
<reference evidence="3" key="1">
    <citation type="submission" date="2019-06" db="EMBL/GenBank/DDBJ databases">
        <authorList>
            <person name="Broberg M."/>
        </authorList>
    </citation>
    <scope>NUCLEOTIDE SEQUENCE [LARGE SCALE GENOMIC DNA]</scope>
</reference>
<evidence type="ECO:0000313" key="2">
    <source>
        <dbReference type="EMBL" id="CAG9981182.1"/>
    </source>
</evidence>
<dbReference type="OrthoDB" id="5152397at2759"/>
<sequence length="306" mass="32899">MTPSGWPRAQKNNAPKAKTQKGNASKGKAANGKTTPAKAVQKAKTPEGKKAALAKGNKSTNSPKGAEASCSEKRGLGSVGAACKTKFGKASNRKGKNTKDAQDPNVRKDAGTQKLEELAKKKGIELEHDATYVIKEKTGGKTIPHEYVAGVKYQKTNNQGVEEHTATGKRYDLFVGGKKVNVKDRIQKNQDQVDATVNAKGSSKIPVVHSKHNAYIEEHTWYPNKKKGGRKLLGKMDSKFVGPDGPEGWEILKEGGKILTGDPYEQAGGKYSILAHCTKGGDANNCKTMAKKLGDTIVEKPREVSY</sequence>
<evidence type="ECO:0000313" key="3">
    <source>
        <dbReference type="Proteomes" id="UP000754883"/>
    </source>
</evidence>
<proteinExistence type="predicted"/>
<name>A0A9N9XXD6_9HYPO</name>
<gene>
    <name evidence="2" type="ORF">CBYS24578_00008175</name>
</gene>
<feature type="region of interest" description="Disordered" evidence="1">
    <location>
        <begin position="1"/>
        <end position="114"/>
    </location>
</feature>
<keyword evidence="3" id="KW-1185">Reference proteome</keyword>
<evidence type="ECO:0000256" key="1">
    <source>
        <dbReference type="SAM" id="MobiDB-lite"/>
    </source>
</evidence>
<dbReference type="EMBL" id="CABFNO020001323">
    <property type="protein sequence ID" value="CAG9981182.1"/>
    <property type="molecule type" value="Genomic_DNA"/>
</dbReference>
<dbReference type="Proteomes" id="UP000754883">
    <property type="component" value="Unassembled WGS sequence"/>
</dbReference>
<accession>A0A9N9XXD6</accession>